<evidence type="ECO:0000313" key="14">
    <source>
        <dbReference type="EMBL" id="HFW31740.1"/>
    </source>
</evidence>
<dbReference type="GO" id="GO:0004673">
    <property type="term" value="F:protein histidine kinase activity"/>
    <property type="evidence" value="ECO:0007669"/>
    <property type="project" value="UniProtKB-EC"/>
</dbReference>
<keyword evidence="12" id="KW-1133">Transmembrane helix</keyword>
<proteinExistence type="predicted"/>
<dbReference type="InterPro" id="IPR050398">
    <property type="entry name" value="HssS/ArlS-like"/>
</dbReference>
<comment type="subcellular location">
    <subcellularLocation>
        <location evidence="2">Cell membrane</location>
        <topology evidence="2">Multi-pass membrane protein</topology>
    </subcellularLocation>
</comment>
<keyword evidence="12" id="KW-0812">Transmembrane</keyword>
<dbReference type="GO" id="GO:0005886">
    <property type="term" value="C:plasma membrane"/>
    <property type="evidence" value="ECO:0007669"/>
    <property type="project" value="UniProtKB-SubCell"/>
</dbReference>
<evidence type="ECO:0000256" key="5">
    <source>
        <dbReference type="ARBA" id="ARBA00022553"/>
    </source>
</evidence>
<evidence type="ECO:0000256" key="6">
    <source>
        <dbReference type="ARBA" id="ARBA00022679"/>
    </source>
</evidence>
<feature type="transmembrane region" description="Helical" evidence="12">
    <location>
        <begin position="254"/>
        <end position="275"/>
    </location>
</feature>
<evidence type="ECO:0000256" key="9">
    <source>
        <dbReference type="ARBA" id="ARBA00022840"/>
    </source>
</evidence>
<dbReference type="GO" id="GO:0005524">
    <property type="term" value="F:ATP binding"/>
    <property type="evidence" value="ECO:0007669"/>
    <property type="project" value="UniProtKB-KW"/>
</dbReference>
<evidence type="ECO:0000259" key="13">
    <source>
        <dbReference type="PROSITE" id="PS50885"/>
    </source>
</evidence>
<evidence type="ECO:0000256" key="10">
    <source>
        <dbReference type="ARBA" id="ARBA00023012"/>
    </source>
</evidence>
<dbReference type="InterPro" id="IPR003660">
    <property type="entry name" value="HAMP_dom"/>
</dbReference>
<dbReference type="SUPFAM" id="SSF158472">
    <property type="entry name" value="HAMP domain-like"/>
    <property type="match status" value="1"/>
</dbReference>
<name>A0A7C3RCL8_ARCFL</name>
<accession>A0A7C3RCL8</accession>
<keyword evidence="10" id="KW-0902">Two-component regulatory system</keyword>
<evidence type="ECO:0000256" key="1">
    <source>
        <dbReference type="ARBA" id="ARBA00000085"/>
    </source>
</evidence>
<comment type="catalytic activity">
    <reaction evidence="1">
        <text>ATP + protein L-histidine = ADP + protein N-phospho-L-histidine.</text>
        <dbReference type="EC" id="2.7.13.3"/>
    </reaction>
</comment>
<protein>
    <recommendedName>
        <fullName evidence="3">histidine kinase</fullName>
        <ecNumber evidence="3">2.7.13.3</ecNumber>
    </recommendedName>
</protein>
<evidence type="ECO:0000256" key="7">
    <source>
        <dbReference type="ARBA" id="ARBA00022741"/>
    </source>
</evidence>
<dbReference type="CDD" id="cd06225">
    <property type="entry name" value="HAMP"/>
    <property type="match status" value="1"/>
</dbReference>
<dbReference type="GO" id="GO:0000160">
    <property type="term" value="P:phosphorelay signal transduction system"/>
    <property type="evidence" value="ECO:0007669"/>
    <property type="project" value="UniProtKB-KW"/>
</dbReference>
<keyword evidence="11 12" id="KW-0472">Membrane</keyword>
<dbReference type="PROSITE" id="PS50885">
    <property type="entry name" value="HAMP"/>
    <property type="match status" value="1"/>
</dbReference>
<feature type="domain" description="HAMP" evidence="13">
    <location>
        <begin position="278"/>
        <end position="331"/>
    </location>
</feature>
<sequence>MKLTPQIVLIVIVASLVPLGVLSQLVLSGISGFGEEAKKGVTDVSQEYLTKAGEEAVRMKAQDLALTVQTYIEAKMKLENKTMLTTFDLINDPKFRNIGTQTWGAKEYTWVGAGNKVAGRDIAVLLAHPAFTGPTEKYLGVDIALLKWNETMPDLYSLVLKVTENPEAPQPVCGYYYWDDPRTEKKEEIPKYLCHYPTTVKVYDPISKGEFWVVAGTAAYIDGYFQYLTQNPANPAENIAGEISKNIEAALQQVYYAMGIAAAIAIIFVVVLAVFTTTFIARPIIELSNTADKIAEGNLEAEVPHQKRADEIGILAKSIERLRRSLKVAMESLEEALK</sequence>
<gene>
    <name evidence="14" type="ORF">ENW66_02120</name>
</gene>
<keyword evidence="8" id="KW-0418">Kinase</keyword>
<organism evidence="14">
    <name type="scientific">Archaeoglobus fulgidus</name>
    <dbReference type="NCBI Taxonomy" id="2234"/>
    <lineage>
        <taxon>Archaea</taxon>
        <taxon>Methanobacteriati</taxon>
        <taxon>Methanobacteriota</taxon>
        <taxon>Archaeoglobi</taxon>
        <taxon>Archaeoglobales</taxon>
        <taxon>Archaeoglobaceae</taxon>
        <taxon>Archaeoglobus</taxon>
    </lineage>
</organism>
<dbReference type="PANTHER" id="PTHR45528:SF1">
    <property type="entry name" value="SENSOR HISTIDINE KINASE CPXA"/>
    <property type="match status" value="1"/>
</dbReference>
<dbReference type="Pfam" id="PF00672">
    <property type="entry name" value="HAMP"/>
    <property type="match status" value="1"/>
</dbReference>
<keyword evidence="4" id="KW-1003">Cell membrane</keyword>
<evidence type="ECO:0000256" key="8">
    <source>
        <dbReference type="ARBA" id="ARBA00022777"/>
    </source>
</evidence>
<dbReference type="EMBL" id="DTLB01000009">
    <property type="protein sequence ID" value="HFW31740.1"/>
    <property type="molecule type" value="Genomic_DNA"/>
</dbReference>
<keyword evidence="5" id="KW-0597">Phosphoprotein</keyword>
<dbReference type="AlphaFoldDB" id="A0A7C3RCL8"/>
<dbReference type="SMART" id="SM00304">
    <property type="entry name" value="HAMP"/>
    <property type="match status" value="1"/>
</dbReference>
<keyword evidence="7" id="KW-0547">Nucleotide-binding</keyword>
<evidence type="ECO:0000256" key="12">
    <source>
        <dbReference type="SAM" id="Phobius"/>
    </source>
</evidence>
<evidence type="ECO:0000256" key="2">
    <source>
        <dbReference type="ARBA" id="ARBA00004651"/>
    </source>
</evidence>
<evidence type="ECO:0000256" key="11">
    <source>
        <dbReference type="ARBA" id="ARBA00023136"/>
    </source>
</evidence>
<evidence type="ECO:0000256" key="4">
    <source>
        <dbReference type="ARBA" id="ARBA00022475"/>
    </source>
</evidence>
<keyword evidence="6" id="KW-0808">Transferase</keyword>
<reference evidence="14" key="1">
    <citation type="journal article" date="2020" name="mSystems">
        <title>Genome- and Community-Level Interaction Insights into Carbon Utilization and Element Cycling Functions of Hydrothermarchaeota in Hydrothermal Sediment.</title>
        <authorList>
            <person name="Zhou Z."/>
            <person name="Liu Y."/>
            <person name="Xu W."/>
            <person name="Pan J."/>
            <person name="Luo Z.H."/>
            <person name="Li M."/>
        </authorList>
    </citation>
    <scope>NUCLEOTIDE SEQUENCE [LARGE SCALE GENOMIC DNA]</scope>
    <source>
        <strain evidence="14">SpSt-87</strain>
    </source>
</reference>
<dbReference type="Gene3D" id="1.10.8.500">
    <property type="entry name" value="HAMP domain in histidine kinase"/>
    <property type="match status" value="1"/>
</dbReference>
<evidence type="ECO:0000256" key="3">
    <source>
        <dbReference type="ARBA" id="ARBA00012438"/>
    </source>
</evidence>
<comment type="caution">
    <text evidence="14">The sequence shown here is derived from an EMBL/GenBank/DDBJ whole genome shotgun (WGS) entry which is preliminary data.</text>
</comment>
<dbReference type="PANTHER" id="PTHR45528">
    <property type="entry name" value="SENSOR HISTIDINE KINASE CPXA"/>
    <property type="match status" value="1"/>
</dbReference>
<dbReference type="EC" id="2.7.13.3" evidence="3"/>
<keyword evidence="9" id="KW-0067">ATP-binding</keyword>